<dbReference type="GO" id="GO:0005886">
    <property type="term" value="C:plasma membrane"/>
    <property type="evidence" value="ECO:0007669"/>
    <property type="project" value="UniProtKB-SubCell"/>
</dbReference>
<keyword evidence="3 6" id="KW-0812">Transmembrane</keyword>
<dbReference type="CDD" id="cd06579">
    <property type="entry name" value="TM_PBP1_transp_AraH_like"/>
    <property type="match status" value="1"/>
</dbReference>
<keyword evidence="8" id="KW-1185">Reference proteome</keyword>
<keyword evidence="2" id="KW-1003">Cell membrane</keyword>
<dbReference type="InterPro" id="IPR001851">
    <property type="entry name" value="ABC_transp_permease"/>
</dbReference>
<protein>
    <submittedName>
        <fullName evidence="7">ABC transporter permease</fullName>
    </submittedName>
</protein>
<feature type="transmembrane region" description="Helical" evidence="6">
    <location>
        <begin position="163"/>
        <end position="185"/>
    </location>
</feature>
<feature type="transmembrane region" description="Helical" evidence="6">
    <location>
        <begin position="336"/>
        <end position="356"/>
    </location>
</feature>
<proteinExistence type="predicted"/>
<feature type="transmembrane region" description="Helical" evidence="6">
    <location>
        <begin position="287"/>
        <end position="304"/>
    </location>
</feature>
<dbReference type="AlphaFoldDB" id="A0A918IYX7"/>
<dbReference type="EMBL" id="BMYQ01000010">
    <property type="protein sequence ID" value="GGW38695.1"/>
    <property type="molecule type" value="Genomic_DNA"/>
</dbReference>
<feature type="transmembrane region" description="Helical" evidence="6">
    <location>
        <begin position="257"/>
        <end position="275"/>
    </location>
</feature>
<name>A0A918IYX7_9RHOB</name>
<evidence type="ECO:0000256" key="2">
    <source>
        <dbReference type="ARBA" id="ARBA00022475"/>
    </source>
</evidence>
<evidence type="ECO:0000256" key="3">
    <source>
        <dbReference type="ARBA" id="ARBA00022692"/>
    </source>
</evidence>
<accession>A0A918IYX7</accession>
<evidence type="ECO:0000256" key="4">
    <source>
        <dbReference type="ARBA" id="ARBA00022989"/>
    </source>
</evidence>
<feature type="transmembrane region" description="Helical" evidence="6">
    <location>
        <begin position="310"/>
        <end position="329"/>
    </location>
</feature>
<evidence type="ECO:0000256" key="1">
    <source>
        <dbReference type="ARBA" id="ARBA00004651"/>
    </source>
</evidence>
<feature type="transmembrane region" description="Helical" evidence="6">
    <location>
        <begin position="197"/>
        <end position="226"/>
    </location>
</feature>
<feature type="transmembrane region" description="Helical" evidence="6">
    <location>
        <begin position="102"/>
        <end position="123"/>
    </location>
</feature>
<evidence type="ECO:0000256" key="6">
    <source>
        <dbReference type="SAM" id="Phobius"/>
    </source>
</evidence>
<dbReference type="PANTHER" id="PTHR32196">
    <property type="entry name" value="ABC TRANSPORTER PERMEASE PROTEIN YPHD-RELATED-RELATED"/>
    <property type="match status" value="1"/>
</dbReference>
<feature type="transmembrane region" description="Helical" evidence="6">
    <location>
        <begin position="74"/>
        <end position="96"/>
    </location>
</feature>
<comment type="subcellular location">
    <subcellularLocation>
        <location evidence="1">Cell membrane</location>
        <topology evidence="1">Multi-pass membrane protein</topology>
    </subcellularLocation>
</comment>
<dbReference type="Pfam" id="PF02653">
    <property type="entry name" value="BPD_transp_2"/>
    <property type="match status" value="1"/>
</dbReference>
<keyword evidence="5 6" id="KW-0472">Membrane</keyword>
<dbReference type="RefSeq" id="WP_229804195.1">
    <property type="nucleotide sequence ID" value="NZ_BMYQ01000010.1"/>
</dbReference>
<dbReference type="GO" id="GO:0022857">
    <property type="term" value="F:transmembrane transporter activity"/>
    <property type="evidence" value="ECO:0007669"/>
    <property type="project" value="InterPro"/>
</dbReference>
<feature type="transmembrane region" description="Helical" evidence="6">
    <location>
        <begin position="42"/>
        <end position="62"/>
    </location>
</feature>
<organism evidence="7 8">
    <name type="scientific">Gemmobacter lanyuensis</name>
    <dbReference type="NCBI Taxonomy" id="1054497"/>
    <lineage>
        <taxon>Bacteria</taxon>
        <taxon>Pseudomonadati</taxon>
        <taxon>Pseudomonadota</taxon>
        <taxon>Alphaproteobacteria</taxon>
        <taxon>Rhodobacterales</taxon>
        <taxon>Paracoccaceae</taxon>
        <taxon>Gemmobacter</taxon>
    </lineage>
</organism>
<sequence>MTAAHSDPIHSQSDHIRRAVSDRAKRPLTVKVMDWVRDRPEGGIAVMFVLVQLCCIIGALLFPESFRYLLPANLSVLLKSIAVPGIMALGVGVLMVAGEYDLSVGAVYSLLSIVCANLANAMLGDIGMDPHSALAPFAAMAVALTLGVAIGLLHAFVTLRFNIPSFITTLGGMLLWKGTTLLVHGASALRFKPTEPFATLFGGGLGIIHASMIWFLAFALLFYFLLHHHRLGNHFYAVGGNRNAAVAIGINPNRTKAIAFAIAGFMAALSGVIAATRVGSIQPGGGLGMELQTIAACVIGGFALNGGRGSILGIVLGTALVFTIQDVLLLLRAPAFYFDMFVGALIVIAVVMNTAIRRGRA</sequence>
<comment type="caution">
    <text evidence="7">The sequence shown here is derived from an EMBL/GenBank/DDBJ whole genome shotgun (WGS) entry which is preliminary data.</text>
</comment>
<reference evidence="7" key="2">
    <citation type="submission" date="2020-09" db="EMBL/GenBank/DDBJ databases">
        <authorList>
            <person name="Sun Q."/>
            <person name="Kim S."/>
        </authorList>
    </citation>
    <scope>NUCLEOTIDE SEQUENCE</scope>
    <source>
        <strain evidence="7">KCTC 23714</strain>
    </source>
</reference>
<feature type="transmembrane region" description="Helical" evidence="6">
    <location>
        <begin position="135"/>
        <end position="157"/>
    </location>
</feature>
<gene>
    <name evidence="7" type="ORF">GCM10011452_28840</name>
</gene>
<evidence type="ECO:0000313" key="8">
    <source>
        <dbReference type="Proteomes" id="UP000628984"/>
    </source>
</evidence>
<dbReference type="Proteomes" id="UP000628984">
    <property type="component" value="Unassembled WGS sequence"/>
</dbReference>
<keyword evidence="4 6" id="KW-1133">Transmembrane helix</keyword>
<reference evidence="7" key="1">
    <citation type="journal article" date="2014" name="Int. J. Syst. Evol. Microbiol.">
        <title>Complete genome sequence of Corynebacterium casei LMG S-19264T (=DSM 44701T), isolated from a smear-ripened cheese.</title>
        <authorList>
            <consortium name="US DOE Joint Genome Institute (JGI-PGF)"/>
            <person name="Walter F."/>
            <person name="Albersmeier A."/>
            <person name="Kalinowski J."/>
            <person name="Ruckert C."/>
        </authorList>
    </citation>
    <scope>NUCLEOTIDE SEQUENCE</scope>
    <source>
        <strain evidence="7">KCTC 23714</strain>
    </source>
</reference>
<evidence type="ECO:0000256" key="5">
    <source>
        <dbReference type="ARBA" id="ARBA00023136"/>
    </source>
</evidence>
<evidence type="ECO:0000313" key="7">
    <source>
        <dbReference type="EMBL" id="GGW38695.1"/>
    </source>
</evidence>